<evidence type="ECO:0000256" key="4">
    <source>
        <dbReference type="ARBA" id="ARBA00023235"/>
    </source>
</evidence>
<dbReference type="InterPro" id="IPR002501">
    <property type="entry name" value="PsdUridine_synth_N"/>
</dbReference>
<dbReference type="GO" id="GO:0160148">
    <property type="term" value="F:tRNA pseudouridine(55) synthase activity"/>
    <property type="evidence" value="ECO:0007669"/>
    <property type="project" value="UniProtKB-EC"/>
</dbReference>
<keyword evidence="4" id="KW-0413">Isomerase</keyword>
<dbReference type="Pfam" id="PF01509">
    <property type="entry name" value="TruB_N"/>
    <property type="match status" value="1"/>
</dbReference>
<evidence type="ECO:0000259" key="5">
    <source>
        <dbReference type="Pfam" id="PF01509"/>
    </source>
</evidence>
<comment type="similarity">
    <text evidence="1">Belongs to the pseudouridine synthase TruB family.</text>
</comment>
<dbReference type="InterPro" id="IPR014780">
    <property type="entry name" value="tRNA_psdUridine_synth_TruB"/>
</dbReference>
<feature type="domain" description="Pseudouridine synthase II N-terminal" evidence="5">
    <location>
        <begin position="16"/>
        <end position="165"/>
    </location>
</feature>
<dbReference type="GO" id="GO:1990481">
    <property type="term" value="P:mRNA pseudouridine synthesis"/>
    <property type="evidence" value="ECO:0007669"/>
    <property type="project" value="TreeGrafter"/>
</dbReference>
<dbReference type="InterPro" id="IPR020103">
    <property type="entry name" value="PsdUridine_synth_cat_dom_sf"/>
</dbReference>
<evidence type="ECO:0000313" key="7">
    <source>
        <dbReference type="Proteomes" id="UP000078348"/>
    </source>
</evidence>
<sequence length="304" mass="33429">MFALVGELNPSGHQRYRIPRLGHTGTLDALAEGVLVVAMGSSTKLIPYLPDSKTYLSTFRFGQTSPSLDLNTPVRISASAKTSSIIRQAVEQALPLFVGTIQQAVPAYSAVKWQGSRLSDLAREGLPVVSKSRLVRIDSIDLLDYTPAVFPEVTLRIRCGSGTYIRSLCRDLAHSLHSEGVVTRLVREECHGLVLKESVNAVSIRGGGVDAVPIREEKVFQSISQLLCSPDELGILQRWKREELHDESLPISPISPALYGRNMILAFSEDQRIDSLYGLCKVVPVPTSPSMLSLTVLKRYPFLF</sequence>
<gene>
    <name evidence="6" type="ORF">AV274_1080</name>
</gene>
<dbReference type="STRING" id="478820.A0A196SJH9"/>
<dbReference type="GO" id="GO:0006400">
    <property type="term" value="P:tRNA modification"/>
    <property type="evidence" value="ECO:0007669"/>
    <property type="project" value="TreeGrafter"/>
</dbReference>
<dbReference type="OrthoDB" id="9995526at2759"/>
<dbReference type="SUPFAM" id="SSF55120">
    <property type="entry name" value="Pseudouridine synthase"/>
    <property type="match status" value="1"/>
</dbReference>
<dbReference type="EC" id="5.4.99.25" evidence="2"/>
<name>A0A196SJH9_BLAHN</name>
<accession>A0A196SJH9</accession>
<dbReference type="AlphaFoldDB" id="A0A196SJH9"/>
<dbReference type="PANTHER" id="PTHR13767:SF2">
    <property type="entry name" value="PSEUDOURIDYLATE SYNTHASE TRUB1"/>
    <property type="match status" value="1"/>
</dbReference>
<evidence type="ECO:0000256" key="3">
    <source>
        <dbReference type="ARBA" id="ARBA00022694"/>
    </source>
</evidence>
<evidence type="ECO:0000256" key="1">
    <source>
        <dbReference type="ARBA" id="ARBA00008999"/>
    </source>
</evidence>
<dbReference type="PANTHER" id="PTHR13767">
    <property type="entry name" value="TRNA-PSEUDOURIDINE SYNTHASE"/>
    <property type="match status" value="1"/>
</dbReference>
<dbReference type="EMBL" id="LXWW01000043">
    <property type="protein sequence ID" value="OAO17193.1"/>
    <property type="molecule type" value="Genomic_DNA"/>
</dbReference>
<comment type="caution">
    <text evidence="6">The sequence shown here is derived from an EMBL/GenBank/DDBJ whole genome shotgun (WGS) entry which is preliminary data.</text>
</comment>
<dbReference type="NCBIfam" id="TIGR00431">
    <property type="entry name" value="TruB"/>
    <property type="match status" value="1"/>
</dbReference>
<evidence type="ECO:0000313" key="6">
    <source>
        <dbReference type="EMBL" id="OAO17193.1"/>
    </source>
</evidence>
<protein>
    <recommendedName>
        <fullName evidence="2">tRNA pseudouridine(55) synthase</fullName>
        <ecNumber evidence="2">5.4.99.25</ecNumber>
    </recommendedName>
</protein>
<proteinExistence type="inferred from homology"/>
<reference evidence="6 7" key="1">
    <citation type="submission" date="2016-05" db="EMBL/GenBank/DDBJ databases">
        <title>Nuclear genome of Blastocystis sp. subtype 1 NandII.</title>
        <authorList>
            <person name="Gentekaki E."/>
            <person name="Curtis B."/>
            <person name="Stairs C."/>
            <person name="Eme L."/>
            <person name="Herman E."/>
            <person name="Klimes V."/>
            <person name="Arias M.C."/>
            <person name="Elias M."/>
            <person name="Hilliou F."/>
            <person name="Klute M."/>
            <person name="Malik S.-B."/>
            <person name="Pightling A."/>
            <person name="Rachubinski R."/>
            <person name="Salas D."/>
            <person name="Schlacht A."/>
            <person name="Suga H."/>
            <person name="Archibald J."/>
            <person name="Ball S.G."/>
            <person name="Clark G."/>
            <person name="Dacks J."/>
            <person name="Van Der Giezen M."/>
            <person name="Tsaousis A."/>
            <person name="Roger A."/>
        </authorList>
    </citation>
    <scope>NUCLEOTIDE SEQUENCE [LARGE SCALE GENOMIC DNA]</scope>
    <source>
        <strain evidence="7">ATCC 50177 / NandII</strain>
    </source>
</reference>
<dbReference type="GO" id="GO:0003723">
    <property type="term" value="F:RNA binding"/>
    <property type="evidence" value="ECO:0007669"/>
    <property type="project" value="InterPro"/>
</dbReference>
<dbReference type="Proteomes" id="UP000078348">
    <property type="component" value="Unassembled WGS sequence"/>
</dbReference>
<keyword evidence="3" id="KW-0819">tRNA processing</keyword>
<keyword evidence="7" id="KW-1185">Reference proteome</keyword>
<dbReference type="Gene3D" id="3.30.2350.10">
    <property type="entry name" value="Pseudouridine synthase"/>
    <property type="match status" value="1"/>
</dbReference>
<organism evidence="6 7">
    <name type="scientific">Blastocystis sp. subtype 1 (strain ATCC 50177 / NandII)</name>
    <dbReference type="NCBI Taxonomy" id="478820"/>
    <lineage>
        <taxon>Eukaryota</taxon>
        <taxon>Sar</taxon>
        <taxon>Stramenopiles</taxon>
        <taxon>Bigyra</taxon>
        <taxon>Opalozoa</taxon>
        <taxon>Opalinata</taxon>
        <taxon>Blastocystidae</taxon>
        <taxon>Blastocystis</taxon>
    </lineage>
</organism>
<evidence type="ECO:0000256" key="2">
    <source>
        <dbReference type="ARBA" id="ARBA00012787"/>
    </source>
</evidence>